<reference evidence="2" key="1">
    <citation type="submission" date="2015-09" db="EMBL/GenBank/DDBJ databases">
        <authorList>
            <person name="Daims H."/>
        </authorList>
    </citation>
    <scope>NUCLEOTIDE SEQUENCE [LARGE SCALE GENOMIC DNA]</scope>
</reference>
<evidence type="ECO:0000313" key="1">
    <source>
        <dbReference type="EMBL" id="CUQ67200.1"/>
    </source>
</evidence>
<organism evidence="1 2">
    <name type="scientific">Candidatus Nitrospira inopinata</name>
    <dbReference type="NCBI Taxonomy" id="1715989"/>
    <lineage>
        <taxon>Bacteria</taxon>
        <taxon>Pseudomonadati</taxon>
        <taxon>Nitrospirota</taxon>
        <taxon>Nitrospiria</taxon>
        <taxon>Nitrospirales</taxon>
        <taxon>Nitrospiraceae</taxon>
        <taxon>Nitrospira</taxon>
    </lineage>
</organism>
<proteinExistence type="predicted"/>
<keyword evidence="2" id="KW-1185">Reference proteome</keyword>
<dbReference type="EMBL" id="LN885086">
    <property type="protein sequence ID" value="CUQ67200.1"/>
    <property type="molecule type" value="Genomic_DNA"/>
</dbReference>
<sequence length="81" mass="8853">MASGFTGLQWSFTPQLLCGLERLCAFLRFGAMRRICDAKDDISPAFRTGLVAAVGLRGNSPYGRVPDMRGSSIEEQGGRRE</sequence>
<dbReference type="STRING" id="1715989.NITINOP_2228"/>
<evidence type="ECO:0000313" key="2">
    <source>
        <dbReference type="Proteomes" id="UP000066284"/>
    </source>
</evidence>
<dbReference type="Proteomes" id="UP000066284">
    <property type="component" value="Chromosome 1"/>
</dbReference>
<accession>A0A0S4KV57</accession>
<protein>
    <submittedName>
        <fullName evidence="1">Uncharacterized protein</fullName>
    </submittedName>
</protein>
<gene>
    <name evidence="1" type="ORF">NITINOP_2228</name>
</gene>
<dbReference type="AlphaFoldDB" id="A0A0S4KV57"/>
<name>A0A0S4KV57_9BACT</name>
<dbReference type="KEGG" id="nio:NITINOP_2228"/>